<evidence type="ECO:0000313" key="3">
    <source>
        <dbReference type="Proteomes" id="UP000318943"/>
    </source>
</evidence>
<reference evidence="2" key="3">
    <citation type="submission" date="2022-05" db="EMBL/GenBank/DDBJ databases">
        <authorList>
            <person name="Kunte H.-J."/>
        </authorList>
    </citation>
    <scope>NUCLEOTIDE SEQUENCE</scope>
    <source>
        <strain evidence="2">G5</strain>
    </source>
</reference>
<evidence type="ECO:0000313" key="4">
    <source>
        <dbReference type="Proteomes" id="UP001056132"/>
    </source>
</evidence>
<dbReference type="AlphaFoldDB" id="A0AAE9I3F6"/>
<evidence type="ECO:0000313" key="2">
    <source>
        <dbReference type="EMBL" id="URF04825.1"/>
    </source>
</evidence>
<organism evidence="2 4">
    <name type="scientific">Cupriavidus campinensis</name>
    <dbReference type="NCBI Taxonomy" id="151783"/>
    <lineage>
        <taxon>Bacteria</taxon>
        <taxon>Pseudomonadati</taxon>
        <taxon>Pseudomonadota</taxon>
        <taxon>Betaproteobacteria</taxon>
        <taxon>Burkholderiales</taxon>
        <taxon>Burkholderiaceae</taxon>
        <taxon>Cupriavidus</taxon>
    </lineage>
</organism>
<dbReference type="EMBL" id="VCIZ01000004">
    <property type="protein sequence ID" value="TSP13041.1"/>
    <property type="molecule type" value="Genomic_DNA"/>
</dbReference>
<gene>
    <name evidence="1" type="ORF">FGG12_09035</name>
    <name evidence="2" type="ORF">M5D45_02965</name>
</gene>
<reference evidence="2" key="2">
    <citation type="journal article" date="2022" name="Microbiol. Resour. Announc.">
        <title>Genome Sequence of Cupriavidus campinensis Strain G5, a Member of a Bacterial Consortium Capable of Polyethylene Degradation.</title>
        <authorList>
            <person name="Schneider B."/>
            <person name="Pfeiffer F."/>
            <person name="Dyall-Smith M."/>
            <person name="Kunte H.J."/>
        </authorList>
    </citation>
    <scope>NUCLEOTIDE SEQUENCE</scope>
    <source>
        <strain evidence="2">G5</strain>
    </source>
</reference>
<accession>A0AAE9I3F6</accession>
<dbReference type="KEGG" id="ccam:M5D45_02965"/>
<proteinExistence type="predicted"/>
<dbReference type="Proteomes" id="UP000318943">
    <property type="component" value="Unassembled WGS sequence"/>
</dbReference>
<name>A0AAE9I3F6_9BURK</name>
<protein>
    <submittedName>
        <fullName evidence="2">Uncharacterized protein</fullName>
    </submittedName>
</protein>
<dbReference type="EMBL" id="CP097330">
    <property type="protein sequence ID" value="URF04825.1"/>
    <property type="molecule type" value="Genomic_DNA"/>
</dbReference>
<evidence type="ECO:0000313" key="1">
    <source>
        <dbReference type="EMBL" id="TSP13041.1"/>
    </source>
</evidence>
<sequence>MDTSPSASYKGYDIYPLVYTHAATHEWYERRPDRTYSASVVICREGTDPVSALVRVFPMLARQWDSLGGARRAAVQAGTEIIDGHVPGQSIVGL</sequence>
<keyword evidence="3" id="KW-1185">Reference proteome</keyword>
<reference evidence="1 3" key="1">
    <citation type="submission" date="2019-05" db="EMBL/GenBank/DDBJ databases">
        <title>Whole genome sequence analysis of Cupriavidus campinensis S14E4C strain.</title>
        <authorList>
            <person name="Abbaszade G."/>
            <person name="Szabo A."/>
            <person name="Toumi M."/>
            <person name="Toth E."/>
        </authorList>
    </citation>
    <scope>NUCLEOTIDE SEQUENCE [LARGE SCALE GENOMIC DNA]</scope>
    <source>
        <strain evidence="1 3">S14E4C</strain>
    </source>
</reference>
<dbReference type="Proteomes" id="UP001056132">
    <property type="component" value="Chromosome 1"/>
</dbReference>
<dbReference type="RefSeq" id="WP_144197335.1">
    <property type="nucleotide sequence ID" value="NZ_CAJPVH010000048.1"/>
</dbReference>